<dbReference type="AlphaFoldDB" id="A0A183D226"/>
<feature type="region of interest" description="Disordered" evidence="1">
    <location>
        <begin position="23"/>
        <end position="74"/>
    </location>
</feature>
<evidence type="ECO:0000313" key="4">
    <source>
        <dbReference type="WBParaSite" id="GPUH_0000277201-mRNA-1"/>
    </source>
</evidence>
<keyword evidence="3" id="KW-1185">Reference proteome</keyword>
<sequence>MLGALTIAAAVQRWRENIFKAQEQRKPPVAPATAPAQAVKKAAAPPAKHNETQKTVDWIRKEESYEEEQEPISVSSRLIRLQNACSK</sequence>
<gene>
    <name evidence="2" type="ORF">GPUH_LOCUS2767</name>
</gene>
<dbReference type="Proteomes" id="UP000271098">
    <property type="component" value="Unassembled WGS sequence"/>
</dbReference>
<reference evidence="2 3" key="2">
    <citation type="submission" date="2018-11" db="EMBL/GenBank/DDBJ databases">
        <authorList>
            <consortium name="Pathogen Informatics"/>
        </authorList>
    </citation>
    <scope>NUCLEOTIDE SEQUENCE [LARGE SCALE GENOMIC DNA]</scope>
</reference>
<accession>A0A183D226</accession>
<name>A0A183D226_9BILA</name>
<feature type="compositionally biased region" description="Basic and acidic residues" evidence="1">
    <location>
        <begin position="48"/>
        <end position="63"/>
    </location>
</feature>
<feature type="compositionally biased region" description="Low complexity" evidence="1">
    <location>
        <begin position="31"/>
        <end position="47"/>
    </location>
</feature>
<evidence type="ECO:0000256" key="1">
    <source>
        <dbReference type="SAM" id="MobiDB-lite"/>
    </source>
</evidence>
<dbReference type="EMBL" id="UYRT01004360">
    <property type="protein sequence ID" value="VDK36296.1"/>
    <property type="molecule type" value="Genomic_DNA"/>
</dbReference>
<proteinExistence type="predicted"/>
<reference evidence="4" key="1">
    <citation type="submission" date="2016-06" db="UniProtKB">
        <authorList>
            <consortium name="WormBaseParasite"/>
        </authorList>
    </citation>
    <scope>IDENTIFICATION</scope>
</reference>
<protein>
    <submittedName>
        <fullName evidence="4">Secreted protein</fullName>
    </submittedName>
</protein>
<organism evidence="4">
    <name type="scientific">Gongylonema pulchrum</name>
    <dbReference type="NCBI Taxonomy" id="637853"/>
    <lineage>
        <taxon>Eukaryota</taxon>
        <taxon>Metazoa</taxon>
        <taxon>Ecdysozoa</taxon>
        <taxon>Nematoda</taxon>
        <taxon>Chromadorea</taxon>
        <taxon>Rhabditida</taxon>
        <taxon>Spirurina</taxon>
        <taxon>Spiruromorpha</taxon>
        <taxon>Spiruroidea</taxon>
        <taxon>Gongylonematidae</taxon>
        <taxon>Gongylonema</taxon>
    </lineage>
</organism>
<dbReference type="WBParaSite" id="GPUH_0000277201-mRNA-1">
    <property type="protein sequence ID" value="GPUH_0000277201-mRNA-1"/>
    <property type="gene ID" value="GPUH_0000277201"/>
</dbReference>
<evidence type="ECO:0000313" key="2">
    <source>
        <dbReference type="EMBL" id="VDK36296.1"/>
    </source>
</evidence>
<evidence type="ECO:0000313" key="3">
    <source>
        <dbReference type="Proteomes" id="UP000271098"/>
    </source>
</evidence>